<proteinExistence type="predicted"/>
<evidence type="ECO:0000256" key="1">
    <source>
        <dbReference type="ARBA" id="ARBA00004167"/>
    </source>
</evidence>
<dbReference type="GO" id="GO:0016020">
    <property type="term" value="C:membrane"/>
    <property type="evidence" value="ECO:0007669"/>
    <property type="project" value="UniProtKB-SubCell"/>
</dbReference>
<sequence>MSPQPIITPTPTLPILLPRQSDPYDLSSFYAELSSINAEYSSYDLDSLLAQYSTYSEYDYSSFFAQYTSAAQNDLSSLLAQYTVTQTGRAGNTAKPTTSSASATNGGGGGGGGGLSRGAKIGIGVGVVIIVLLLAGLGIFLWCAGKRKGKKKATTIVAPMAPMAQGPPPPQQQPFQPQPQMYAPNQGYVPGYQQSPPPQQFQQVPPQYVQAHNEDPHAMGGYAKGPGPGVVELETEYHFARGGAVEIGDTEAPVEQPKGWRKMIGRKPVPSS</sequence>
<evidence type="ECO:0000256" key="4">
    <source>
        <dbReference type="ARBA" id="ARBA00023136"/>
    </source>
</evidence>
<keyword evidence="8" id="KW-1185">Reference proteome</keyword>
<evidence type="ECO:0000313" key="8">
    <source>
        <dbReference type="Proteomes" id="UP000799757"/>
    </source>
</evidence>
<dbReference type="PANTHER" id="PTHR15549">
    <property type="entry name" value="PAIRED IMMUNOGLOBULIN-LIKE TYPE 2 RECEPTOR"/>
    <property type="match status" value="1"/>
</dbReference>
<keyword evidence="2 6" id="KW-0812">Transmembrane</keyword>
<evidence type="ECO:0008006" key="9">
    <source>
        <dbReference type="Google" id="ProtNLM"/>
    </source>
</evidence>
<keyword evidence="3 6" id="KW-1133">Transmembrane helix</keyword>
<dbReference type="EMBL" id="MU002378">
    <property type="protein sequence ID" value="KAF2786989.1"/>
    <property type="molecule type" value="Genomic_DNA"/>
</dbReference>
<comment type="subcellular location">
    <subcellularLocation>
        <location evidence="1">Membrane</location>
        <topology evidence="1">Single-pass membrane protein</topology>
    </subcellularLocation>
</comment>
<protein>
    <recommendedName>
        <fullName evidence="9">Mid2 domain-containing protein</fullName>
    </recommendedName>
</protein>
<dbReference type="OrthoDB" id="3801402at2759"/>
<dbReference type="InterPro" id="IPR051694">
    <property type="entry name" value="Immunoregulatory_rcpt-like"/>
</dbReference>
<feature type="transmembrane region" description="Helical" evidence="6">
    <location>
        <begin position="121"/>
        <end position="143"/>
    </location>
</feature>
<feature type="compositionally biased region" description="Low complexity" evidence="5">
    <location>
        <begin position="93"/>
        <end position="104"/>
    </location>
</feature>
<feature type="region of interest" description="Disordered" evidence="5">
    <location>
        <begin position="89"/>
        <end position="113"/>
    </location>
</feature>
<accession>A0A6A6WSA9</accession>
<dbReference type="AlphaFoldDB" id="A0A6A6WSA9"/>
<keyword evidence="4 6" id="KW-0472">Membrane</keyword>
<dbReference type="Proteomes" id="UP000799757">
    <property type="component" value="Unassembled WGS sequence"/>
</dbReference>
<feature type="compositionally biased region" description="Low complexity" evidence="5">
    <location>
        <begin position="173"/>
        <end position="183"/>
    </location>
</feature>
<feature type="region of interest" description="Disordered" evidence="5">
    <location>
        <begin position="163"/>
        <end position="183"/>
    </location>
</feature>
<evidence type="ECO:0000256" key="2">
    <source>
        <dbReference type="ARBA" id="ARBA00022692"/>
    </source>
</evidence>
<evidence type="ECO:0000313" key="7">
    <source>
        <dbReference type="EMBL" id="KAF2786989.1"/>
    </source>
</evidence>
<reference evidence="7" key="1">
    <citation type="journal article" date="2020" name="Stud. Mycol.">
        <title>101 Dothideomycetes genomes: a test case for predicting lifestyles and emergence of pathogens.</title>
        <authorList>
            <person name="Haridas S."/>
            <person name="Albert R."/>
            <person name="Binder M."/>
            <person name="Bloem J."/>
            <person name="Labutti K."/>
            <person name="Salamov A."/>
            <person name="Andreopoulos B."/>
            <person name="Baker S."/>
            <person name="Barry K."/>
            <person name="Bills G."/>
            <person name="Bluhm B."/>
            <person name="Cannon C."/>
            <person name="Castanera R."/>
            <person name="Culley D."/>
            <person name="Daum C."/>
            <person name="Ezra D."/>
            <person name="Gonzalez J."/>
            <person name="Henrissat B."/>
            <person name="Kuo A."/>
            <person name="Liang C."/>
            <person name="Lipzen A."/>
            <person name="Lutzoni F."/>
            <person name="Magnuson J."/>
            <person name="Mondo S."/>
            <person name="Nolan M."/>
            <person name="Ohm R."/>
            <person name="Pangilinan J."/>
            <person name="Park H.-J."/>
            <person name="Ramirez L."/>
            <person name="Alfaro M."/>
            <person name="Sun H."/>
            <person name="Tritt A."/>
            <person name="Yoshinaga Y."/>
            <person name="Zwiers L.-H."/>
            <person name="Turgeon B."/>
            <person name="Goodwin S."/>
            <person name="Spatafora J."/>
            <person name="Crous P."/>
            <person name="Grigoriev I."/>
        </authorList>
    </citation>
    <scope>NUCLEOTIDE SEQUENCE</scope>
    <source>
        <strain evidence="7">CBS 109.77</strain>
    </source>
</reference>
<organism evidence="7 8">
    <name type="scientific">Melanomma pulvis-pyrius CBS 109.77</name>
    <dbReference type="NCBI Taxonomy" id="1314802"/>
    <lineage>
        <taxon>Eukaryota</taxon>
        <taxon>Fungi</taxon>
        <taxon>Dikarya</taxon>
        <taxon>Ascomycota</taxon>
        <taxon>Pezizomycotina</taxon>
        <taxon>Dothideomycetes</taxon>
        <taxon>Pleosporomycetidae</taxon>
        <taxon>Pleosporales</taxon>
        <taxon>Melanommataceae</taxon>
        <taxon>Melanomma</taxon>
    </lineage>
</organism>
<feature type="region of interest" description="Disordered" evidence="5">
    <location>
        <begin position="242"/>
        <end position="272"/>
    </location>
</feature>
<name>A0A6A6WSA9_9PLEO</name>
<evidence type="ECO:0000256" key="5">
    <source>
        <dbReference type="SAM" id="MobiDB-lite"/>
    </source>
</evidence>
<evidence type="ECO:0000256" key="3">
    <source>
        <dbReference type="ARBA" id="ARBA00022989"/>
    </source>
</evidence>
<dbReference type="GO" id="GO:0071944">
    <property type="term" value="C:cell periphery"/>
    <property type="evidence" value="ECO:0007669"/>
    <property type="project" value="UniProtKB-ARBA"/>
</dbReference>
<evidence type="ECO:0000256" key="6">
    <source>
        <dbReference type="SAM" id="Phobius"/>
    </source>
</evidence>
<gene>
    <name evidence="7" type="ORF">K505DRAFT_329970</name>
</gene>